<keyword evidence="3" id="KW-0238">DNA-binding</keyword>
<feature type="region of interest" description="Disordered" evidence="7">
    <location>
        <begin position="360"/>
        <end position="379"/>
    </location>
</feature>
<accession>A0AAW1S3D0</accession>
<dbReference type="SUPFAM" id="SSF101936">
    <property type="entry name" value="DNA-binding pseudobarrel domain"/>
    <property type="match status" value="1"/>
</dbReference>
<gene>
    <name evidence="9" type="ORF">WJX74_011079</name>
</gene>
<feature type="compositionally biased region" description="Low complexity" evidence="7">
    <location>
        <begin position="109"/>
        <end position="123"/>
    </location>
</feature>
<keyword evidence="10" id="KW-1185">Reference proteome</keyword>
<evidence type="ECO:0000256" key="1">
    <source>
        <dbReference type="ARBA" id="ARBA00004123"/>
    </source>
</evidence>
<dbReference type="EMBL" id="JALJOS010000004">
    <property type="protein sequence ID" value="KAK9840511.1"/>
    <property type="molecule type" value="Genomic_DNA"/>
</dbReference>
<feature type="region of interest" description="Disordered" evidence="7">
    <location>
        <begin position="415"/>
        <end position="506"/>
    </location>
</feature>
<dbReference type="Proteomes" id="UP001438707">
    <property type="component" value="Unassembled WGS sequence"/>
</dbReference>
<organism evidence="9 10">
    <name type="scientific">Apatococcus lobatus</name>
    <dbReference type="NCBI Taxonomy" id="904363"/>
    <lineage>
        <taxon>Eukaryota</taxon>
        <taxon>Viridiplantae</taxon>
        <taxon>Chlorophyta</taxon>
        <taxon>core chlorophytes</taxon>
        <taxon>Trebouxiophyceae</taxon>
        <taxon>Chlorellales</taxon>
        <taxon>Chlorellaceae</taxon>
        <taxon>Apatococcus</taxon>
    </lineage>
</organism>
<name>A0AAW1S3D0_9CHLO</name>
<feature type="domain" description="Chromo" evidence="8">
    <location>
        <begin position="507"/>
        <end position="558"/>
    </location>
</feature>
<feature type="coiled-coil region" evidence="6">
    <location>
        <begin position="1"/>
        <end position="54"/>
    </location>
</feature>
<dbReference type="GO" id="GO:0003677">
    <property type="term" value="F:DNA binding"/>
    <property type="evidence" value="ECO:0007669"/>
    <property type="project" value="UniProtKB-KW"/>
</dbReference>
<dbReference type="InterPro" id="IPR023780">
    <property type="entry name" value="Chromo_domain"/>
</dbReference>
<proteinExistence type="predicted"/>
<sequence>MELTEEGRRLLEERARNIQRNAAMIAGLGINEHYKELEARAAAKQRAKDEARARSRQARLQRELEATPQQPLLEIRKSARCASQPAKCYKEEYPRCTQPPSLIKRSSRTRPASAAYSSSAARSNFHGPWQSDQAQVDAEEAADKAVANLKGAVVRRLQRSQVSGGFWMHLPPRSALSACMAQSKHTVTMTCSDATGPNTKYRFADKEVERPTWNVVHNVKPDGSTGLSGGWRGLAIDNVLTPNDSIVFEARYATESQAYALHIHCHIFRAKDYETAGYKPYWTSPDGIEVPSVQPALAAAPSVPVDGNMPLPAHPAGSTSSAGEGEGHDTAAAGPGVENVGPNVQAADGSEKLLVSKAAVAHQEAATKHDSSQQAGQQKAKPIFSSNINHKARPVATGAAAAPEEVIRAEAKRKRSAGMAAAQDDAAMDPKQPCKMTSRQLHDARQAQATCHTEAAGKEAVPINNAAKAKTGSKSRTSGESDERQQKRHRKSGAPEVEGPSDDPDEFWVSQIQDFKHEKNGKLHFKVRWWGYGADEDTWEPADNLPDGPLTYNWSNKRRRAVCASLLAVQ</sequence>
<dbReference type="InterPro" id="IPR015300">
    <property type="entry name" value="DNA-bd_pseudobarrel_sf"/>
</dbReference>
<keyword evidence="4" id="KW-0804">Transcription</keyword>
<comment type="subcellular location">
    <subcellularLocation>
        <location evidence="1">Nucleus</location>
    </subcellularLocation>
</comment>
<dbReference type="CDD" id="cd10017">
    <property type="entry name" value="B3_DNA"/>
    <property type="match status" value="1"/>
</dbReference>
<feature type="region of interest" description="Disordered" evidence="7">
    <location>
        <begin position="304"/>
        <end position="344"/>
    </location>
</feature>
<dbReference type="InterPro" id="IPR003340">
    <property type="entry name" value="B3_DNA-bd"/>
</dbReference>
<evidence type="ECO:0000256" key="7">
    <source>
        <dbReference type="SAM" id="MobiDB-lite"/>
    </source>
</evidence>
<dbReference type="AlphaFoldDB" id="A0AAW1S3D0"/>
<dbReference type="InterPro" id="IPR023779">
    <property type="entry name" value="Chromodomain_CS"/>
</dbReference>
<evidence type="ECO:0000313" key="9">
    <source>
        <dbReference type="EMBL" id="KAK9840511.1"/>
    </source>
</evidence>
<evidence type="ECO:0000313" key="10">
    <source>
        <dbReference type="Proteomes" id="UP001438707"/>
    </source>
</evidence>
<keyword evidence="6" id="KW-0175">Coiled coil</keyword>
<evidence type="ECO:0000256" key="2">
    <source>
        <dbReference type="ARBA" id="ARBA00023015"/>
    </source>
</evidence>
<feature type="region of interest" description="Disordered" evidence="7">
    <location>
        <begin position="99"/>
        <end position="137"/>
    </location>
</feature>
<dbReference type="InterPro" id="IPR016197">
    <property type="entry name" value="Chromo-like_dom_sf"/>
</dbReference>
<evidence type="ECO:0000256" key="3">
    <source>
        <dbReference type="ARBA" id="ARBA00023125"/>
    </source>
</evidence>
<dbReference type="Gene3D" id="2.40.50.40">
    <property type="match status" value="1"/>
</dbReference>
<evidence type="ECO:0000256" key="5">
    <source>
        <dbReference type="ARBA" id="ARBA00023242"/>
    </source>
</evidence>
<dbReference type="InterPro" id="IPR000953">
    <property type="entry name" value="Chromo/chromo_shadow_dom"/>
</dbReference>
<dbReference type="Gene3D" id="2.40.330.10">
    <property type="entry name" value="DNA-binding pseudobarrel domain"/>
    <property type="match status" value="1"/>
</dbReference>
<evidence type="ECO:0000256" key="4">
    <source>
        <dbReference type="ARBA" id="ARBA00023163"/>
    </source>
</evidence>
<dbReference type="GO" id="GO:0005634">
    <property type="term" value="C:nucleus"/>
    <property type="evidence" value="ECO:0007669"/>
    <property type="project" value="UniProtKB-SubCell"/>
</dbReference>
<reference evidence="9 10" key="1">
    <citation type="journal article" date="2024" name="Nat. Commun.">
        <title>Phylogenomics reveals the evolutionary origins of lichenization in chlorophyte algae.</title>
        <authorList>
            <person name="Puginier C."/>
            <person name="Libourel C."/>
            <person name="Otte J."/>
            <person name="Skaloud P."/>
            <person name="Haon M."/>
            <person name="Grisel S."/>
            <person name="Petersen M."/>
            <person name="Berrin J.G."/>
            <person name="Delaux P.M."/>
            <person name="Dal Grande F."/>
            <person name="Keller J."/>
        </authorList>
    </citation>
    <scope>NUCLEOTIDE SEQUENCE [LARGE SCALE GENOMIC DNA]</scope>
    <source>
        <strain evidence="9 10">SAG 2145</strain>
    </source>
</reference>
<keyword evidence="5" id="KW-0539">Nucleus</keyword>
<evidence type="ECO:0000256" key="6">
    <source>
        <dbReference type="SAM" id="Coils"/>
    </source>
</evidence>
<dbReference type="PROSITE" id="PS50013">
    <property type="entry name" value="CHROMO_2"/>
    <property type="match status" value="1"/>
</dbReference>
<dbReference type="SUPFAM" id="SSF54160">
    <property type="entry name" value="Chromo domain-like"/>
    <property type="match status" value="1"/>
</dbReference>
<protein>
    <recommendedName>
        <fullName evidence="8">Chromo domain-containing protein</fullName>
    </recommendedName>
</protein>
<keyword evidence="2" id="KW-0805">Transcription regulation</keyword>
<comment type="caution">
    <text evidence="9">The sequence shown here is derived from an EMBL/GenBank/DDBJ whole genome shotgun (WGS) entry which is preliminary data.</text>
</comment>
<dbReference type="Pfam" id="PF00385">
    <property type="entry name" value="Chromo"/>
    <property type="match status" value="1"/>
</dbReference>
<dbReference type="PROSITE" id="PS00598">
    <property type="entry name" value="CHROMO_1"/>
    <property type="match status" value="1"/>
</dbReference>
<evidence type="ECO:0000259" key="8">
    <source>
        <dbReference type="PROSITE" id="PS50013"/>
    </source>
</evidence>